<dbReference type="Proteomes" id="UP000813463">
    <property type="component" value="Chromosome 3"/>
</dbReference>
<accession>A0A9R0IZU1</accession>
<protein>
    <submittedName>
        <fullName evidence="5">Vinorine synthase-like</fullName>
    </submittedName>
</protein>
<evidence type="ECO:0000313" key="5">
    <source>
        <dbReference type="RefSeq" id="XP_021858584.2"/>
    </source>
</evidence>
<keyword evidence="4" id="KW-1185">Reference proteome</keyword>
<dbReference type="InterPro" id="IPR023213">
    <property type="entry name" value="CAT-like_dom_sf"/>
</dbReference>
<organism evidence="4 5">
    <name type="scientific">Spinacia oleracea</name>
    <name type="common">Spinach</name>
    <dbReference type="NCBI Taxonomy" id="3562"/>
    <lineage>
        <taxon>Eukaryota</taxon>
        <taxon>Viridiplantae</taxon>
        <taxon>Streptophyta</taxon>
        <taxon>Embryophyta</taxon>
        <taxon>Tracheophyta</taxon>
        <taxon>Spermatophyta</taxon>
        <taxon>Magnoliopsida</taxon>
        <taxon>eudicotyledons</taxon>
        <taxon>Gunneridae</taxon>
        <taxon>Pentapetalae</taxon>
        <taxon>Caryophyllales</taxon>
        <taxon>Chenopodiaceae</taxon>
        <taxon>Chenopodioideae</taxon>
        <taxon>Anserineae</taxon>
        <taxon>Spinacia</taxon>
    </lineage>
</organism>
<keyword evidence="3" id="KW-0012">Acyltransferase</keyword>
<reference evidence="4" key="1">
    <citation type="journal article" date="2021" name="Nat. Commun.">
        <title>Genomic analyses provide insights into spinach domestication and the genetic basis of agronomic traits.</title>
        <authorList>
            <person name="Cai X."/>
            <person name="Sun X."/>
            <person name="Xu C."/>
            <person name="Sun H."/>
            <person name="Wang X."/>
            <person name="Ge C."/>
            <person name="Zhang Z."/>
            <person name="Wang Q."/>
            <person name="Fei Z."/>
            <person name="Jiao C."/>
            <person name="Wang Q."/>
        </authorList>
    </citation>
    <scope>NUCLEOTIDE SEQUENCE [LARGE SCALE GENOMIC DNA]</scope>
    <source>
        <strain evidence="4">cv. Varoflay</strain>
    </source>
</reference>
<dbReference type="GeneID" id="110797778"/>
<evidence type="ECO:0000313" key="4">
    <source>
        <dbReference type="Proteomes" id="UP000813463"/>
    </source>
</evidence>
<evidence type="ECO:0000256" key="1">
    <source>
        <dbReference type="ARBA" id="ARBA00009861"/>
    </source>
</evidence>
<reference evidence="5" key="2">
    <citation type="submission" date="2025-08" db="UniProtKB">
        <authorList>
            <consortium name="RefSeq"/>
        </authorList>
    </citation>
    <scope>IDENTIFICATION</scope>
    <source>
        <tissue evidence="5">Leaf</tissue>
    </source>
</reference>
<dbReference type="PANTHER" id="PTHR31623">
    <property type="entry name" value="F21J9.9"/>
    <property type="match status" value="1"/>
</dbReference>
<sequence>MSIVSEHEQPSLLKRKKYMELQVEIVSRETIRPETPTLPEFKHYKLSLLDQLSPLVYGIEFTCYAPPNNKLDDEHCSIAHLKKSLSKALSRFYPLAGRLTADESTIDCNDEGTPFVEDRCKCPLSLFLHAPYRVDMANQFLPSIIPAHGHRTSRSLAPTEMVPFAVQVSIFDCGGVIIGTKGLHKILDAASCGIFLKMWSDLAKGLQVESAIDITTAISLFPPCSWAAVSPPREPIPLCALEGNKVDGTCVVKVFEFNPDSVATLQAKARSDLVPKTTRIEAVSGFIWKHVMAAAATASGNPCAFGPSVVTHAVNIRSRTSPKLSPTTFGNLVVHGIADYKGQNGMVPKLSDLVTEIWRALADVKDADFLTTLQGKDGGQAIRRYKQNLAVLKDQPNISIYRFTSWSKLGMNPDFGFGMPLWSGHTGGRMSSSFKNLILLILNPGHQIEASLILDEKEMYILQSDPHFLQFASLIGRPHSHTTTI</sequence>
<dbReference type="RefSeq" id="XP_021858584.2">
    <property type="nucleotide sequence ID" value="XM_022002892.2"/>
</dbReference>
<name>A0A9R0IZU1_SPIOL</name>
<comment type="similarity">
    <text evidence="1">Belongs to the plant acyltransferase family.</text>
</comment>
<keyword evidence="2" id="KW-0808">Transferase</keyword>
<dbReference type="Gene3D" id="3.30.559.10">
    <property type="entry name" value="Chloramphenicol acetyltransferase-like domain"/>
    <property type="match status" value="2"/>
</dbReference>
<evidence type="ECO:0000256" key="3">
    <source>
        <dbReference type="ARBA" id="ARBA00023315"/>
    </source>
</evidence>
<gene>
    <name evidence="5" type="primary">LOC110797778</name>
</gene>
<proteinExistence type="inferred from homology"/>
<evidence type="ECO:0000256" key="2">
    <source>
        <dbReference type="ARBA" id="ARBA00022679"/>
    </source>
</evidence>
<dbReference type="PANTHER" id="PTHR31623:SF110">
    <property type="entry name" value="VINORINE SYNTHASE-LIKE"/>
    <property type="match status" value="1"/>
</dbReference>
<dbReference type="Pfam" id="PF02458">
    <property type="entry name" value="Transferase"/>
    <property type="match status" value="1"/>
</dbReference>